<name>A0A2M6W0D3_9BACT</name>
<proteinExistence type="predicted"/>
<accession>A0A2M6W0D3</accession>
<evidence type="ECO:0000313" key="1">
    <source>
        <dbReference type="EMBL" id="PIT86263.1"/>
    </source>
</evidence>
<comment type="caution">
    <text evidence="1">The sequence shown here is derived from an EMBL/GenBank/DDBJ whole genome shotgun (WGS) entry which is preliminary data.</text>
</comment>
<dbReference type="Proteomes" id="UP000229362">
    <property type="component" value="Unassembled WGS sequence"/>
</dbReference>
<dbReference type="AlphaFoldDB" id="A0A2M6W0D3"/>
<gene>
    <name evidence="1" type="ORF">COU33_04145</name>
</gene>
<organism evidence="1 2">
    <name type="scientific">Candidatus Magasanikbacteria bacterium CG10_big_fil_rev_8_21_14_0_10_43_6</name>
    <dbReference type="NCBI Taxonomy" id="1974650"/>
    <lineage>
        <taxon>Bacteria</taxon>
        <taxon>Candidatus Magasanikiibacteriota</taxon>
    </lineage>
</organism>
<sequence>MNVFRVWRKIQNTSNSEKTVLIIGDIKNKIKGLGGDYLSPIVFFLQKSGKLLFLANFVIMRV</sequence>
<reference evidence="2" key="1">
    <citation type="submission" date="2017-09" db="EMBL/GenBank/DDBJ databases">
        <title>Depth-based differentiation of microbial function through sediment-hosted aquifers and enrichment of novel symbionts in the deep terrestrial subsurface.</title>
        <authorList>
            <person name="Probst A.J."/>
            <person name="Ladd B."/>
            <person name="Jarett J.K."/>
            <person name="Geller-Mcgrath D.E."/>
            <person name="Sieber C.M.K."/>
            <person name="Emerson J.B."/>
            <person name="Anantharaman K."/>
            <person name="Thomas B.C."/>
            <person name="Malmstrom R."/>
            <person name="Stieglmeier M."/>
            <person name="Klingl A."/>
            <person name="Woyke T."/>
            <person name="Ryan C.M."/>
            <person name="Banfield J.F."/>
        </authorList>
    </citation>
    <scope>NUCLEOTIDE SEQUENCE [LARGE SCALE GENOMIC DNA]</scope>
</reference>
<protein>
    <submittedName>
        <fullName evidence="1">Uncharacterized protein</fullName>
    </submittedName>
</protein>
<evidence type="ECO:0000313" key="2">
    <source>
        <dbReference type="Proteomes" id="UP000229362"/>
    </source>
</evidence>
<dbReference type="EMBL" id="PFBZ01000180">
    <property type="protein sequence ID" value="PIT86263.1"/>
    <property type="molecule type" value="Genomic_DNA"/>
</dbReference>